<sequence>MPLNKNYFLILFFVVFHLKAQNNIIQTSSYGKDRVSLEAILQQEKSFDNDTTALKTYLNPLNKTSYYSVFYDALLANGYSNYYNEINPKSNFHYLQSRKKALLLKQPNIEIWTELNYVFYLYHHRNYVEMTPLLLKVIDDIKKLPAEKLLLPGDSFKKIGWIMQTLGDYPEALHYLTLAKKYTPQKSADYAAIVYSIGFNYLSTSNLKKAESYFLQSAILAQEIGDEVRYAKAIGDLAIIKQKKGDLKTAISLLQKDISISKSQKSDQNTMYALIKLAELYVADKNYTDADQSLKEAQQIALSKTYFEKSELQIIQLKLKILQQQNKTENELVLRRRMLVLEDSLKNKDGDIAISKANWMIQKTKFQNNLKTTNEQYKHETSLKNIYAAIIILIFIVLIVLFFSFKKRLKIRNTEYNQKVNSLKIEKIKNEQKLSEVNENLNLQEEFLKDKNNQIKKLNAEIDKIKQSKPNDVEKGNLENLLDSHLMTESNWNNFKKEFQKQHPEFYRLLENDFPEITDSNKRILLLQKLNLKNNEIAELLGITPDAVKKSKQRLKKKLGDKSDLLFEHLQTNKKKPN</sequence>
<gene>
    <name evidence="3" type="ORF">BD847_2727</name>
</gene>
<evidence type="ECO:0000313" key="3">
    <source>
        <dbReference type="EMBL" id="RED23664.1"/>
    </source>
</evidence>
<evidence type="ECO:0000256" key="2">
    <source>
        <dbReference type="SAM" id="Phobius"/>
    </source>
</evidence>
<dbReference type="GO" id="GO:0006355">
    <property type="term" value="P:regulation of DNA-templated transcription"/>
    <property type="evidence" value="ECO:0007669"/>
    <property type="project" value="InterPro"/>
</dbReference>
<dbReference type="AlphaFoldDB" id="A0A3D9FUN2"/>
<keyword evidence="2" id="KW-1133">Transmembrane helix</keyword>
<keyword evidence="4" id="KW-1185">Reference proteome</keyword>
<dbReference type="InterPro" id="IPR019734">
    <property type="entry name" value="TPR_rpt"/>
</dbReference>
<dbReference type="SUPFAM" id="SSF48452">
    <property type="entry name" value="TPR-like"/>
    <property type="match status" value="1"/>
</dbReference>
<dbReference type="SUPFAM" id="SSF46894">
    <property type="entry name" value="C-terminal effector domain of the bipartite response regulators"/>
    <property type="match status" value="1"/>
</dbReference>
<organism evidence="3 4">
    <name type="scientific">Flavobacterium cutihirudinis</name>
    <dbReference type="NCBI Taxonomy" id="1265740"/>
    <lineage>
        <taxon>Bacteria</taxon>
        <taxon>Pseudomonadati</taxon>
        <taxon>Bacteroidota</taxon>
        <taxon>Flavobacteriia</taxon>
        <taxon>Flavobacteriales</taxon>
        <taxon>Flavobacteriaceae</taxon>
        <taxon>Flavobacterium</taxon>
    </lineage>
</organism>
<comment type="caution">
    <text evidence="3">The sequence shown here is derived from an EMBL/GenBank/DDBJ whole genome shotgun (WGS) entry which is preliminary data.</text>
</comment>
<protein>
    <submittedName>
        <fullName evidence="3">Uncharacterized protein</fullName>
    </submittedName>
</protein>
<dbReference type="GO" id="GO:0003677">
    <property type="term" value="F:DNA binding"/>
    <property type="evidence" value="ECO:0007669"/>
    <property type="project" value="InterPro"/>
</dbReference>
<keyword evidence="1" id="KW-0175">Coiled coil</keyword>
<accession>A0A3D9FUN2</accession>
<dbReference type="EMBL" id="QRDQ01000009">
    <property type="protein sequence ID" value="RED23664.1"/>
    <property type="molecule type" value="Genomic_DNA"/>
</dbReference>
<dbReference type="OrthoDB" id="1413523at2"/>
<dbReference type="Proteomes" id="UP000257004">
    <property type="component" value="Unassembled WGS sequence"/>
</dbReference>
<dbReference type="InterPro" id="IPR036388">
    <property type="entry name" value="WH-like_DNA-bd_sf"/>
</dbReference>
<name>A0A3D9FUN2_9FLAO</name>
<feature type="transmembrane region" description="Helical" evidence="2">
    <location>
        <begin position="386"/>
        <end position="405"/>
    </location>
</feature>
<dbReference type="RefSeq" id="WP_115888752.1">
    <property type="nucleotide sequence ID" value="NZ_QRDQ01000009.1"/>
</dbReference>
<dbReference type="Gene3D" id="1.25.40.10">
    <property type="entry name" value="Tetratricopeptide repeat domain"/>
    <property type="match status" value="1"/>
</dbReference>
<feature type="coiled-coil region" evidence="1">
    <location>
        <begin position="406"/>
        <end position="468"/>
    </location>
</feature>
<keyword evidence="2" id="KW-0812">Transmembrane</keyword>
<evidence type="ECO:0000313" key="4">
    <source>
        <dbReference type="Proteomes" id="UP000257004"/>
    </source>
</evidence>
<evidence type="ECO:0000256" key="1">
    <source>
        <dbReference type="SAM" id="Coils"/>
    </source>
</evidence>
<keyword evidence="2" id="KW-0472">Membrane</keyword>
<dbReference type="InterPro" id="IPR016032">
    <property type="entry name" value="Sig_transdc_resp-reg_C-effctor"/>
</dbReference>
<proteinExistence type="predicted"/>
<dbReference type="InterPro" id="IPR011990">
    <property type="entry name" value="TPR-like_helical_dom_sf"/>
</dbReference>
<reference evidence="3 4" key="1">
    <citation type="submission" date="2018-07" db="EMBL/GenBank/DDBJ databases">
        <title>Genomic Encyclopedia of Archaeal and Bacterial Type Strains, Phase II (KMG-II): from individual species to whole genera.</title>
        <authorList>
            <person name="Goeker M."/>
        </authorList>
    </citation>
    <scope>NUCLEOTIDE SEQUENCE [LARGE SCALE GENOMIC DNA]</scope>
    <source>
        <strain evidence="3 4">DSM 25795</strain>
    </source>
</reference>
<dbReference type="Gene3D" id="1.10.10.10">
    <property type="entry name" value="Winged helix-like DNA-binding domain superfamily/Winged helix DNA-binding domain"/>
    <property type="match status" value="1"/>
</dbReference>
<dbReference type="SMART" id="SM00028">
    <property type="entry name" value="TPR"/>
    <property type="match status" value="4"/>
</dbReference>